<organism evidence="1 2">
    <name type="scientific">Fraxinus pennsylvanica</name>
    <dbReference type="NCBI Taxonomy" id="56036"/>
    <lineage>
        <taxon>Eukaryota</taxon>
        <taxon>Viridiplantae</taxon>
        <taxon>Streptophyta</taxon>
        <taxon>Embryophyta</taxon>
        <taxon>Tracheophyta</taxon>
        <taxon>Spermatophyta</taxon>
        <taxon>Magnoliopsida</taxon>
        <taxon>eudicotyledons</taxon>
        <taxon>Gunneridae</taxon>
        <taxon>Pentapetalae</taxon>
        <taxon>asterids</taxon>
        <taxon>lamiids</taxon>
        <taxon>Lamiales</taxon>
        <taxon>Oleaceae</taxon>
        <taxon>Oleeae</taxon>
        <taxon>Fraxinus</taxon>
    </lineage>
</organism>
<evidence type="ECO:0000313" key="2">
    <source>
        <dbReference type="Proteomes" id="UP000834106"/>
    </source>
</evidence>
<gene>
    <name evidence="1" type="ORF">FPE_LOCUS28836</name>
</gene>
<proteinExistence type="predicted"/>
<dbReference type="InterPro" id="IPR036440">
    <property type="entry name" value="Peptidase_C15-like_sf"/>
</dbReference>
<dbReference type="EMBL" id="OU503053">
    <property type="protein sequence ID" value="CAI9781406.1"/>
    <property type="molecule type" value="Genomic_DNA"/>
</dbReference>
<sequence>MGFEGPASLVAIHVIGFKKFHGVVENPTETIVNNLQDYMKEGRFPKGLILGSCTIPETTGQGALVPLYQTLQSSVIKDGTVMNSGRVIWVALGSSFAYLRESSDTHPS</sequence>
<dbReference type="AlphaFoldDB" id="A0AAD2EB28"/>
<accession>A0AAD2EB28</accession>
<reference evidence="1" key="1">
    <citation type="submission" date="2023-05" db="EMBL/GenBank/DDBJ databases">
        <authorList>
            <person name="Huff M."/>
        </authorList>
    </citation>
    <scope>NUCLEOTIDE SEQUENCE</scope>
</reference>
<dbReference type="Proteomes" id="UP000834106">
    <property type="component" value="Chromosome 18"/>
</dbReference>
<dbReference type="SUPFAM" id="SSF53182">
    <property type="entry name" value="Pyrrolidone carboxyl peptidase (pyroglutamate aminopeptidase)"/>
    <property type="match status" value="1"/>
</dbReference>
<protein>
    <submittedName>
        <fullName evidence="1">Uncharacterized protein</fullName>
    </submittedName>
</protein>
<keyword evidence="2" id="KW-1185">Reference proteome</keyword>
<evidence type="ECO:0000313" key="1">
    <source>
        <dbReference type="EMBL" id="CAI9781406.1"/>
    </source>
</evidence>
<name>A0AAD2EB28_9LAMI</name>